<dbReference type="Gene3D" id="1.10.10.640">
    <property type="entry name" value="phospholipid-binding protein"/>
    <property type="match status" value="1"/>
</dbReference>
<protein>
    <submittedName>
        <fullName evidence="1">Signal peptide protein</fullName>
    </submittedName>
</protein>
<reference evidence="1 2" key="1">
    <citation type="journal article" date="2015" name="Genome Announc.">
        <title>Complete Genome Sequence of a Novel Bacterium within the Family Rhodocyclaceae That Degrades Polycyclic Aromatic Hydrocarbons.</title>
        <authorList>
            <person name="Singleton D.R."/>
            <person name="Dickey A.N."/>
            <person name="Scholl E.H."/>
            <person name="Wright F.A."/>
            <person name="Aitken M.D."/>
        </authorList>
    </citation>
    <scope>NUCLEOTIDE SEQUENCE [LARGE SCALE GENOMIC DNA]</scope>
    <source>
        <strain evidence="2">PG1-Ca6</strain>
    </source>
</reference>
<gene>
    <name evidence="1" type="ORF">PG1C_10275</name>
</gene>
<dbReference type="KEGG" id="rbu:PG1C_10275"/>
<proteinExistence type="predicted"/>
<sequence>MKSVVAFISSTLIATSVIAHGMAPDALIKSVSGEVLEIIRADKDIQSGNIQKAADLVEKKIAPNFDFLHMTRLALGRDWRQASAEQQKALANEFQILLVRTYSRALTEYKNQTIDVKPLALKSGETDVKVRSEIKQPGAKAIQLDYYLQKDNAGWKIYDIEVAGISLVTNYRESFANEVRNSGIDGLLKTLQTKNKSGDTVASKK</sequence>
<dbReference type="Gene3D" id="3.10.450.50">
    <property type="match status" value="1"/>
</dbReference>
<dbReference type="Pfam" id="PF05494">
    <property type="entry name" value="MlaC"/>
    <property type="match status" value="1"/>
</dbReference>
<dbReference type="HOGENOM" id="CLU_094502_3_1_4"/>
<dbReference type="EMBL" id="CP010554">
    <property type="protein sequence ID" value="AJP48719.1"/>
    <property type="molecule type" value="Genomic_DNA"/>
</dbReference>
<dbReference type="InterPro" id="IPR008869">
    <property type="entry name" value="MlaC/ttg2D"/>
</dbReference>
<evidence type="ECO:0000313" key="1">
    <source>
        <dbReference type="EMBL" id="AJP48719.1"/>
    </source>
</evidence>
<name>A0A0C5JAJ9_9PROT</name>
<dbReference type="STRING" id="1565605.PG1C_10275"/>
<dbReference type="AlphaFoldDB" id="A0A0C5JAJ9"/>
<dbReference type="PANTHER" id="PTHR36573">
    <property type="entry name" value="INTERMEMBRANE PHOSPHOLIPID TRANSPORT SYSTEM BINDING PROTEIN MLAC"/>
    <property type="match status" value="1"/>
</dbReference>
<accession>A0A0C5JAJ9</accession>
<keyword evidence="2" id="KW-1185">Reference proteome</keyword>
<dbReference type="PATRIC" id="fig|1565605.3.peg.2188"/>
<dbReference type="RefSeq" id="WP_202634725.1">
    <property type="nucleotide sequence ID" value="NZ_CP010554.1"/>
</dbReference>
<evidence type="ECO:0000313" key="2">
    <source>
        <dbReference type="Proteomes" id="UP000061603"/>
    </source>
</evidence>
<dbReference type="Proteomes" id="UP000061603">
    <property type="component" value="Chromosome"/>
</dbReference>
<dbReference type="PIRSF" id="PIRSF004649">
    <property type="entry name" value="MlaC"/>
    <property type="match status" value="1"/>
</dbReference>
<dbReference type="PANTHER" id="PTHR36573:SF1">
    <property type="entry name" value="INTERMEMBRANE PHOSPHOLIPID TRANSPORT SYSTEM BINDING PROTEIN MLAC"/>
    <property type="match status" value="1"/>
</dbReference>
<organism evidence="1 2">
    <name type="scientific">Rugosibacter aromaticivorans</name>
    <dbReference type="NCBI Taxonomy" id="1565605"/>
    <lineage>
        <taxon>Bacteria</taxon>
        <taxon>Pseudomonadati</taxon>
        <taxon>Pseudomonadota</taxon>
        <taxon>Betaproteobacteria</taxon>
        <taxon>Nitrosomonadales</taxon>
        <taxon>Sterolibacteriaceae</taxon>
        <taxon>Rugosibacter</taxon>
    </lineage>
</organism>